<accession>A0A1J5R7X6</accession>
<comment type="caution">
    <text evidence="3">The sequence shown here is derived from an EMBL/GenBank/DDBJ whole genome shotgun (WGS) entry which is preliminary data.</text>
</comment>
<name>A0A1J5R7X6_9ZZZZ</name>
<dbReference type="PANTHER" id="PTHR43767">
    <property type="entry name" value="LONG-CHAIN-FATTY-ACID--COA LIGASE"/>
    <property type="match status" value="1"/>
</dbReference>
<dbReference type="SUPFAM" id="SSF56801">
    <property type="entry name" value="Acetyl-CoA synthetase-like"/>
    <property type="match status" value="1"/>
</dbReference>
<dbReference type="EC" id="6.2.1.3" evidence="3"/>
<evidence type="ECO:0000313" key="3">
    <source>
        <dbReference type="EMBL" id="OIQ85819.1"/>
    </source>
</evidence>
<dbReference type="Pfam" id="PF13193">
    <property type="entry name" value="AMP-binding_C"/>
    <property type="match status" value="1"/>
</dbReference>
<keyword evidence="3" id="KW-0436">Ligase</keyword>
<dbReference type="InterPro" id="IPR025110">
    <property type="entry name" value="AMP-bd_C"/>
</dbReference>
<dbReference type="InterPro" id="IPR042099">
    <property type="entry name" value="ANL_N_sf"/>
</dbReference>
<dbReference type="InterPro" id="IPR000873">
    <property type="entry name" value="AMP-dep_synth/lig_dom"/>
</dbReference>
<dbReference type="Gene3D" id="3.40.50.12780">
    <property type="entry name" value="N-terminal domain of ligase-like"/>
    <property type="match status" value="1"/>
</dbReference>
<dbReference type="Pfam" id="PF00501">
    <property type="entry name" value="AMP-binding"/>
    <property type="match status" value="1"/>
</dbReference>
<evidence type="ECO:0000259" key="1">
    <source>
        <dbReference type="Pfam" id="PF00501"/>
    </source>
</evidence>
<protein>
    <submittedName>
        <fullName evidence="3">Long-chain-fatty-acid--CoA ligase</fullName>
        <ecNumber evidence="3">6.2.1.3</ecNumber>
    </submittedName>
</protein>
<evidence type="ECO:0000259" key="2">
    <source>
        <dbReference type="Pfam" id="PF13193"/>
    </source>
</evidence>
<proteinExistence type="predicted"/>
<gene>
    <name evidence="3" type="primary">lcfB_9</name>
    <name evidence="3" type="ORF">GALL_323400</name>
</gene>
<organism evidence="3">
    <name type="scientific">mine drainage metagenome</name>
    <dbReference type="NCBI Taxonomy" id="410659"/>
    <lineage>
        <taxon>unclassified sequences</taxon>
        <taxon>metagenomes</taxon>
        <taxon>ecological metagenomes</taxon>
    </lineage>
</organism>
<dbReference type="EMBL" id="MLJW01000519">
    <property type="protein sequence ID" value="OIQ85819.1"/>
    <property type="molecule type" value="Genomic_DNA"/>
</dbReference>
<sequence length="547" mass="57512">MNPADVGPASALEHVARRAPATRSLVYDGVVTTAADLHVRTGALAAALASGGVRAGDRVAYVGRNSPTLVTTLLACSHLGAIFVPVNFRLAAREVAGVLADCDPHTVVAEPAHRVTVERAASQLRVLRWLLVDSDPLALGEALDAALPAASELPDPLPWVALSTALTNGGPVPARVLCRADDVALLVYTSGSAGLPKGVVLTHGNLWWSGANVDLATDCRTGDVHLAVAPMFHIGGLNGFALRTLARAGTLVIRRGFDAAQVLADVREHAITTLFGVPAMYAAMAREPGFADADLSGIRVALIAGAPVPKKIIETYAERGLLVQQSWGMTETAPAATCLPITEVRSRPCSAGLPLPYTTLRLVDPRTGADVDEPGRPGEIWVSGPNVCSGYWRNPTATAEAFVEPGWLRTGDVARRDEDGYYTICGRIKDMINSGGENIFPTEVERVLAEVPGVRDVAVIGVPDPVWGETVLAAVVCADGAELTLDALRAHAAQRLARYKLPTRLVVLDALAHNGAGKVDKRALRTLLGADVAQCAARPWLLGRPDC</sequence>
<dbReference type="Gene3D" id="3.30.300.30">
    <property type="match status" value="1"/>
</dbReference>
<reference evidence="3" key="1">
    <citation type="submission" date="2016-10" db="EMBL/GenBank/DDBJ databases">
        <title>Sequence of Gallionella enrichment culture.</title>
        <authorList>
            <person name="Poehlein A."/>
            <person name="Muehling M."/>
            <person name="Daniel R."/>
        </authorList>
    </citation>
    <scope>NUCLEOTIDE SEQUENCE</scope>
</reference>
<dbReference type="GO" id="GO:0004467">
    <property type="term" value="F:long-chain fatty acid-CoA ligase activity"/>
    <property type="evidence" value="ECO:0007669"/>
    <property type="project" value="UniProtKB-EC"/>
</dbReference>
<dbReference type="PANTHER" id="PTHR43767:SF1">
    <property type="entry name" value="NONRIBOSOMAL PEPTIDE SYNTHASE PES1 (EUROFUNG)-RELATED"/>
    <property type="match status" value="1"/>
</dbReference>
<dbReference type="InterPro" id="IPR045851">
    <property type="entry name" value="AMP-bd_C_sf"/>
</dbReference>
<dbReference type="InterPro" id="IPR050237">
    <property type="entry name" value="ATP-dep_AMP-bd_enzyme"/>
</dbReference>
<feature type="domain" description="AMP-binding enzyme C-terminal" evidence="2">
    <location>
        <begin position="443"/>
        <end position="518"/>
    </location>
</feature>
<feature type="domain" description="AMP-dependent synthetase/ligase" evidence="1">
    <location>
        <begin position="12"/>
        <end position="392"/>
    </location>
</feature>
<dbReference type="AlphaFoldDB" id="A0A1J5R7X6"/>